<dbReference type="Proteomes" id="UP000095209">
    <property type="component" value="Unassembled WGS sequence"/>
</dbReference>
<dbReference type="CDD" id="cd03414">
    <property type="entry name" value="CbiX_SirB_C"/>
    <property type="match status" value="1"/>
</dbReference>
<dbReference type="OrthoDB" id="9797895at2"/>
<proteinExistence type="predicted"/>
<keyword evidence="4" id="KW-1185">Reference proteome</keyword>
<gene>
    <name evidence="3" type="ORF">BFG57_01700</name>
</gene>
<dbReference type="SUPFAM" id="SSF53800">
    <property type="entry name" value="Chelatase"/>
    <property type="match status" value="1"/>
</dbReference>
<name>A0A1E5LF86_9BACI</name>
<dbReference type="CDD" id="cd03416">
    <property type="entry name" value="CbiX_SirB_N"/>
    <property type="match status" value="1"/>
</dbReference>
<keyword evidence="1" id="KW-0479">Metal-binding</keyword>
<evidence type="ECO:0000256" key="2">
    <source>
        <dbReference type="ARBA" id="ARBA00023239"/>
    </source>
</evidence>
<evidence type="ECO:0000313" key="3">
    <source>
        <dbReference type="EMBL" id="OEH92741.1"/>
    </source>
</evidence>
<sequence length="243" mass="27341">MQAVLYICHGSRIKRSNEQAFNLLNQLKVRVSAPIQEVCFLELASPNIEQGLQRCVEKGATSVVIIPFLLLSATHAKVDIPTEVRNSVIKYPYLQIIYGKPLGVHEKMLRVVKERIEEKGYHKPQKTRVLFVGRGSSDPLQIQTFRTIAENLKQQYSYKSVDVAFLVGADPSLSDGLTLFSQEDSYDKIVVPYLLFAGKLLENIQGEANKFQLSVCDPLGEHWLLGDVLQQRIIEAIKEGVCI</sequence>
<evidence type="ECO:0000256" key="1">
    <source>
        <dbReference type="ARBA" id="ARBA00022723"/>
    </source>
</evidence>
<dbReference type="AlphaFoldDB" id="A0A1E5LF86"/>
<evidence type="ECO:0000313" key="4">
    <source>
        <dbReference type="Proteomes" id="UP000095209"/>
    </source>
</evidence>
<organism evidence="3 4">
    <name type="scientific">Bacillus solimangrovi</name>
    <dbReference type="NCBI Taxonomy" id="1305675"/>
    <lineage>
        <taxon>Bacteria</taxon>
        <taxon>Bacillati</taxon>
        <taxon>Bacillota</taxon>
        <taxon>Bacilli</taxon>
        <taxon>Bacillales</taxon>
        <taxon>Bacillaceae</taxon>
        <taxon>Bacillus</taxon>
    </lineage>
</organism>
<dbReference type="InterPro" id="IPR002762">
    <property type="entry name" value="CbiX-like"/>
</dbReference>
<dbReference type="PANTHER" id="PTHR33542">
    <property type="entry name" value="SIROHYDROCHLORIN FERROCHELATASE, CHLOROPLASTIC"/>
    <property type="match status" value="1"/>
</dbReference>
<reference evidence="3 4" key="1">
    <citation type="submission" date="2016-08" db="EMBL/GenBank/DDBJ databases">
        <title>Genome of Bacillus solimangrovi GH2-4.</title>
        <authorList>
            <person name="Lim S."/>
            <person name="Kim B.-C."/>
        </authorList>
    </citation>
    <scope>NUCLEOTIDE SEQUENCE [LARGE SCALE GENOMIC DNA]</scope>
    <source>
        <strain evidence="3 4">GH2-4</strain>
    </source>
</reference>
<dbReference type="GO" id="GO:0046872">
    <property type="term" value="F:metal ion binding"/>
    <property type="evidence" value="ECO:0007669"/>
    <property type="project" value="UniProtKB-KW"/>
</dbReference>
<dbReference type="STRING" id="1305675.BFG57_01700"/>
<dbReference type="Pfam" id="PF01903">
    <property type="entry name" value="CbiX"/>
    <property type="match status" value="2"/>
</dbReference>
<dbReference type="GO" id="GO:0016829">
    <property type="term" value="F:lyase activity"/>
    <property type="evidence" value="ECO:0007669"/>
    <property type="project" value="UniProtKB-KW"/>
</dbReference>
<dbReference type="EMBL" id="MJEH01000022">
    <property type="protein sequence ID" value="OEH92741.1"/>
    <property type="molecule type" value="Genomic_DNA"/>
</dbReference>
<protein>
    <recommendedName>
        <fullName evidence="5">Sirohydrochlorin ferrochelatase</fullName>
    </recommendedName>
</protein>
<dbReference type="InterPro" id="IPR050963">
    <property type="entry name" value="Sirohydro_Cobaltochel/CbiX"/>
</dbReference>
<evidence type="ECO:0008006" key="5">
    <source>
        <dbReference type="Google" id="ProtNLM"/>
    </source>
</evidence>
<dbReference type="RefSeq" id="WP_069717183.1">
    <property type="nucleotide sequence ID" value="NZ_MJEH01000022.1"/>
</dbReference>
<accession>A0A1E5LF86</accession>
<dbReference type="Gene3D" id="3.40.50.1400">
    <property type="match status" value="2"/>
</dbReference>
<comment type="caution">
    <text evidence="3">The sequence shown here is derived from an EMBL/GenBank/DDBJ whole genome shotgun (WGS) entry which is preliminary data.</text>
</comment>
<keyword evidence="2" id="KW-0456">Lyase</keyword>
<dbReference type="PANTHER" id="PTHR33542:SF3">
    <property type="entry name" value="SIROHYDROCHLORIN FERROCHELATASE, CHLOROPLASTIC"/>
    <property type="match status" value="1"/>
</dbReference>